<name>A0AAU8JML9_9CYAN</name>
<feature type="transmembrane region" description="Helical" evidence="1">
    <location>
        <begin position="87"/>
        <end position="108"/>
    </location>
</feature>
<dbReference type="AlphaFoldDB" id="A0AAU8JML9"/>
<feature type="transmembrane region" description="Helical" evidence="1">
    <location>
        <begin position="152"/>
        <end position="171"/>
    </location>
</feature>
<proteinExistence type="predicted"/>
<reference evidence="2" key="1">
    <citation type="submission" date="2024-07" db="EMBL/GenBank/DDBJ databases">
        <authorList>
            <person name="Kim Y.J."/>
            <person name="Jeong J.Y."/>
        </authorList>
    </citation>
    <scope>NUCLEOTIDE SEQUENCE</scope>
    <source>
        <strain evidence="2">GIHE-MW2</strain>
    </source>
</reference>
<dbReference type="RefSeq" id="WP_354636266.1">
    <property type="nucleotide sequence ID" value="NZ_CP159837.1"/>
</dbReference>
<protein>
    <submittedName>
        <fullName evidence="2">Uncharacterized protein</fullName>
    </submittedName>
</protein>
<dbReference type="EMBL" id="CP159837">
    <property type="protein sequence ID" value="XCM39747.1"/>
    <property type="molecule type" value="Genomic_DNA"/>
</dbReference>
<feature type="transmembrane region" description="Helical" evidence="1">
    <location>
        <begin position="120"/>
        <end position="140"/>
    </location>
</feature>
<organism evidence="2">
    <name type="scientific">Planktothricoides raciborskii GIHE-MW2</name>
    <dbReference type="NCBI Taxonomy" id="2792601"/>
    <lineage>
        <taxon>Bacteria</taxon>
        <taxon>Bacillati</taxon>
        <taxon>Cyanobacteriota</taxon>
        <taxon>Cyanophyceae</taxon>
        <taxon>Oscillatoriophycideae</taxon>
        <taxon>Oscillatoriales</taxon>
        <taxon>Oscillatoriaceae</taxon>
        <taxon>Planktothricoides</taxon>
    </lineage>
</organism>
<keyword evidence="1" id="KW-0472">Membrane</keyword>
<keyword evidence="1" id="KW-0812">Transmembrane</keyword>
<feature type="transmembrane region" description="Helical" evidence="1">
    <location>
        <begin position="12"/>
        <end position="35"/>
    </location>
</feature>
<feature type="transmembrane region" description="Helical" evidence="1">
    <location>
        <begin position="55"/>
        <end position="75"/>
    </location>
</feature>
<gene>
    <name evidence="2" type="ORF">ABWT76_002697</name>
</gene>
<sequence length="234" mass="26445">MNFNVKPWRQGLNYLIVGLILLELAIAIIYLSYIFFTGASPMSVNMDGARNIPSWLQAIQILVIGAIALGLAITYQPNFPYPSRQFSFFLTGLLFYAGLDEIFKLHLGFHNLLPIVGTKYWIAIYASLICLLPVLFYRDFKAFWQSYRRETLIGLTGIIIFALAGFGGELFKSYVLSPLLANSPGLQSHPVLPLLLEKFRVAIEELGELLGETLVLYATLRFTLKRLEEKQSSR</sequence>
<evidence type="ECO:0000256" key="1">
    <source>
        <dbReference type="SAM" id="Phobius"/>
    </source>
</evidence>
<accession>A0AAU8JML9</accession>
<evidence type="ECO:0000313" key="2">
    <source>
        <dbReference type="EMBL" id="XCM39747.1"/>
    </source>
</evidence>
<keyword evidence="1" id="KW-1133">Transmembrane helix</keyword>